<keyword evidence="6" id="KW-0832">Ubl conjugation</keyword>
<feature type="domain" description="Zinc-finger" evidence="11">
    <location>
        <begin position="240"/>
        <end position="336"/>
    </location>
</feature>
<dbReference type="GO" id="GO:0005737">
    <property type="term" value="C:cytoplasm"/>
    <property type="evidence" value="ECO:0007669"/>
    <property type="project" value="UniProtKB-SubCell"/>
</dbReference>
<name>A0A834IHV2_RHYFE</name>
<evidence type="ECO:0000256" key="8">
    <source>
        <dbReference type="ARBA" id="ARBA00023163"/>
    </source>
</evidence>
<keyword evidence="4" id="KW-1017">Isopeptide bond</keyword>
<feature type="region of interest" description="Disordered" evidence="10">
    <location>
        <begin position="1"/>
        <end position="33"/>
    </location>
</feature>
<keyword evidence="3" id="KW-0963">Cytoplasm</keyword>
<evidence type="ECO:0000256" key="10">
    <source>
        <dbReference type="SAM" id="MobiDB-lite"/>
    </source>
</evidence>
<comment type="caution">
    <text evidence="12">The sequence shown here is derived from an EMBL/GenBank/DDBJ whole genome shotgun (WGS) entry which is preliminary data.</text>
</comment>
<evidence type="ECO:0000313" key="13">
    <source>
        <dbReference type="Proteomes" id="UP000625711"/>
    </source>
</evidence>
<dbReference type="GO" id="GO:0006355">
    <property type="term" value="P:regulation of DNA-templated transcription"/>
    <property type="evidence" value="ECO:0007669"/>
    <property type="project" value="InterPro"/>
</dbReference>
<feature type="region of interest" description="Disordered" evidence="10">
    <location>
        <begin position="47"/>
        <end position="79"/>
    </location>
</feature>
<dbReference type="InterPro" id="IPR040221">
    <property type="entry name" value="CDCA7/CDA7L"/>
</dbReference>
<evidence type="ECO:0000256" key="2">
    <source>
        <dbReference type="ARBA" id="ARBA00004496"/>
    </source>
</evidence>
<evidence type="ECO:0000256" key="4">
    <source>
        <dbReference type="ARBA" id="ARBA00022499"/>
    </source>
</evidence>
<dbReference type="EMBL" id="JAACXV010000262">
    <property type="protein sequence ID" value="KAF7281045.1"/>
    <property type="molecule type" value="Genomic_DNA"/>
</dbReference>
<dbReference type="GO" id="GO:0005634">
    <property type="term" value="C:nucleus"/>
    <property type="evidence" value="ECO:0007669"/>
    <property type="project" value="UniProtKB-SubCell"/>
</dbReference>
<dbReference type="OrthoDB" id="298344at2759"/>
<sequence>MEEFDDILSPSFSPIESPESLEKEFQPDDLSKRKTIKIKVDAMTGKSENSFLKCSSDREPELNSSGENDDNSDGHSDVGDSLEEIRRQNIEAMNALLNSIRNPELENHFKAQSRIIQQNTLKGPFKKHKKKRGNGDVAFQYRGLIPNVIRKSSRLRNKDPDYNENDLDGVHETLRSTYFKRPNYNIDDYSLEDLEDVVNKPKRKSVNKRAAESHIIIPVEDVTQAMIDKIALRVKGKVYSTEGTTCHQCRQKTLDQKTCCRSLSCVGIQGMFCGVCIKNRYGEDAAVALKDPNWICPVCRGICNCSICRTRQGKRPTGILAPICHQQGYESVSHFLKDLKGLGDKPEEDSKWLLENDDEALLGYSREGQKIHLLKSEFDNLCCITCLYGNTRDPTNLIGFSLDGKKAVMGGGKLEKNNF</sequence>
<keyword evidence="5" id="KW-0597">Phosphoprotein</keyword>
<dbReference type="Proteomes" id="UP000625711">
    <property type="component" value="Unassembled WGS sequence"/>
</dbReference>
<keyword evidence="8" id="KW-0804">Transcription</keyword>
<evidence type="ECO:0000256" key="6">
    <source>
        <dbReference type="ARBA" id="ARBA00022843"/>
    </source>
</evidence>
<keyword evidence="7" id="KW-0805">Transcription regulation</keyword>
<evidence type="ECO:0000259" key="11">
    <source>
        <dbReference type="Pfam" id="PF10497"/>
    </source>
</evidence>
<dbReference type="AlphaFoldDB" id="A0A834IHV2"/>
<dbReference type="PANTHER" id="PTHR31169:SF8">
    <property type="entry name" value="ZINC-FINGER DOMAIN OF MONOAMINE-OXIDASE A REPRESSOR R1 PROTEIN"/>
    <property type="match status" value="1"/>
</dbReference>
<evidence type="ECO:0000256" key="3">
    <source>
        <dbReference type="ARBA" id="ARBA00022490"/>
    </source>
</evidence>
<evidence type="ECO:0000256" key="9">
    <source>
        <dbReference type="ARBA" id="ARBA00023242"/>
    </source>
</evidence>
<proteinExistence type="predicted"/>
<feature type="compositionally biased region" description="Basic and acidic residues" evidence="10">
    <location>
        <begin position="20"/>
        <end position="32"/>
    </location>
</feature>
<keyword evidence="13" id="KW-1185">Reference proteome</keyword>
<dbReference type="PANTHER" id="PTHR31169">
    <property type="entry name" value="OS05G0300700 PROTEIN"/>
    <property type="match status" value="1"/>
</dbReference>
<accession>A0A834IHV2</accession>
<reference evidence="12" key="1">
    <citation type="submission" date="2020-08" db="EMBL/GenBank/DDBJ databases">
        <title>Genome sequencing and assembly of the red palm weevil Rhynchophorus ferrugineus.</title>
        <authorList>
            <person name="Dias G.B."/>
            <person name="Bergman C.M."/>
            <person name="Manee M."/>
        </authorList>
    </citation>
    <scope>NUCLEOTIDE SEQUENCE</scope>
    <source>
        <strain evidence="12">AA-2017</strain>
        <tissue evidence="12">Whole larva</tissue>
    </source>
</reference>
<dbReference type="InterPro" id="IPR018866">
    <property type="entry name" value="Znf-4CXXC_R1"/>
</dbReference>
<evidence type="ECO:0000256" key="7">
    <source>
        <dbReference type="ARBA" id="ARBA00023015"/>
    </source>
</evidence>
<evidence type="ECO:0000256" key="1">
    <source>
        <dbReference type="ARBA" id="ARBA00004123"/>
    </source>
</evidence>
<protein>
    <recommendedName>
        <fullName evidence="11">Zinc-finger domain-containing protein</fullName>
    </recommendedName>
</protein>
<gene>
    <name evidence="12" type="ORF">GWI33_005229</name>
</gene>
<organism evidence="12 13">
    <name type="scientific">Rhynchophorus ferrugineus</name>
    <name type="common">Red palm weevil</name>
    <name type="synonym">Curculio ferrugineus</name>
    <dbReference type="NCBI Taxonomy" id="354439"/>
    <lineage>
        <taxon>Eukaryota</taxon>
        <taxon>Metazoa</taxon>
        <taxon>Ecdysozoa</taxon>
        <taxon>Arthropoda</taxon>
        <taxon>Hexapoda</taxon>
        <taxon>Insecta</taxon>
        <taxon>Pterygota</taxon>
        <taxon>Neoptera</taxon>
        <taxon>Endopterygota</taxon>
        <taxon>Coleoptera</taxon>
        <taxon>Polyphaga</taxon>
        <taxon>Cucujiformia</taxon>
        <taxon>Curculionidae</taxon>
        <taxon>Dryophthorinae</taxon>
        <taxon>Rhynchophorus</taxon>
    </lineage>
</organism>
<comment type="subcellular location">
    <subcellularLocation>
        <location evidence="2">Cytoplasm</location>
    </subcellularLocation>
    <subcellularLocation>
        <location evidence="1">Nucleus</location>
    </subcellularLocation>
</comment>
<dbReference type="Pfam" id="PF10497">
    <property type="entry name" value="zf-4CXXC_R1"/>
    <property type="match status" value="1"/>
</dbReference>
<evidence type="ECO:0000256" key="5">
    <source>
        <dbReference type="ARBA" id="ARBA00022553"/>
    </source>
</evidence>
<evidence type="ECO:0000313" key="12">
    <source>
        <dbReference type="EMBL" id="KAF7281045.1"/>
    </source>
</evidence>
<feature type="compositionally biased region" description="Low complexity" evidence="10">
    <location>
        <begin position="7"/>
        <end position="18"/>
    </location>
</feature>
<keyword evidence="9" id="KW-0539">Nucleus</keyword>